<evidence type="ECO:0000313" key="2">
    <source>
        <dbReference type="Proteomes" id="UP001143370"/>
    </source>
</evidence>
<accession>A0A9W6N1H4</accession>
<dbReference type="RefSeq" id="WP_213368898.1">
    <property type="nucleotide sequence ID" value="NZ_BSFJ01000035.1"/>
</dbReference>
<dbReference type="Gene3D" id="3.90.550.10">
    <property type="entry name" value="Spore Coat Polysaccharide Biosynthesis Protein SpsA, Chain A"/>
    <property type="match status" value="1"/>
</dbReference>
<evidence type="ECO:0000313" key="1">
    <source>
        <dbReference type="EMBL" id="GLK74203.1"/>
    </source>
</evidence>
<name>A0A9W6N1H4_9HYPH</name>
<dbReference type="EMBL" id="BSFJ01000035">
    <property type="protein sequence ID" value="GLK74203.1"/>
    <property type="molecule type" value="Genomic_DNA"/>
</dbReference>
<reference evidence="1" key="2">
    <citation type="submission" date="2023-01" db="EMBL/GenBank/DDBJ databases">
        <authorList>
            <person name="Sun Q."/>
            <person name="Evtushenko L."/>
        </authorList>
    </citation>
    <scope>NUCLEOTIDE SEQUENCE</scope>
    <source>
        <strain evidence="1">VKM B-2484</strain>
    </source>
</reference>
<comment type="caution">
    <text evidence="1">The sequence shown here is derived from an EMBL/GenBank/DDBJ whole genome shotgun (WGS) entry which is preliminary data.</text>
</comment>
<gene>
    <name evidence="1" type="ORF">GCM10017643_43210</name>
</gene>
<keyword evidence="2" id="KW-1185">Reference proteome</keyword>
<dbReference type="AlphaFoldDB" id="A0A9W6N1H4"/>
<dbReference type="Proteomes" id="UP001143370">
    <property type="component" value="Unassembled WGS sequence"/>
</dbReference>
<sequence>MAPTPAFTIATLVTDPSLYEQMKASFREKGFADDCEFLTVDNTGSRQTDAYAGLNRLLNQASAPLVILCHQDVVLFGDGRTELEARLRELSELDPCWALAGNGGGSGFDRLHIRITDKFGDNQRRNGPFPVRVHSLDENFIVVRAEARIGLSRNLTGFHMYGTDICLVADILGWNAYVIDYHLQHLGEARMGPAFAASLDQFRRKWNHALRERYLQSTCTRVLVTGAGQPDLVKKLRLRTRSAFFGLRRRIGTLIAK</sequence>
<organism evidence="1 2">
    <name type="scientific">Ancylobacter dichloromethanicus</name>
    <dbReference type="NCBI Taxonomy" id="518825"/>
    <lineage>
        <taxon>Bacteria</taxon>
        <taxon>Pseudomonadati</taxon>
        <taxon>Pseudomonadota</taxon>
        <taxon>Alphaproteobacteria</taxon>
        <taxon>Hyphomicrobiales</taxon>
        <taxon>Xanthobacteraceae</taxon>
        <taxon>Ancylobacter</taxon>
    </lineage>
</organism>
<protein>
    <submittedName>
        <fullName evidence="1">Uncharacterized protein</fullName>
    </submittedName>
</protein>
<dbReference type="InterPro" id="IPR029044">
    <property type="entry name" value="Nucleotide-diphossugar_trans"/>
</dbReference>
<reference evidence="1" key="1">
    <citation type="journal article" date="2014" name="Int. J. Syst. Evol. Microbiol.">
        <title>Complete genome sequence of Corynebacterium casei LMG S-19264T (=DSM 44701T), isolated from a smear-ripened cheese.</title>
        <authorList>
            <consortium name="US DOE Joint Genome Institute (JGI-PGF)"/>
            <person name="Walter F."/>
            <person name="Albersmeier A."/>
            <person name="Kalinowski J."/>
            <person name="Ruckert C."/>
        </authorList>
    </citation>
    <scope>NUCLEOTIDE SEQUENCE</scope>
    <source>
        <strain evidence="1">VKM B-2484</strain>
    </source>
</reference>
<proteinExistence type="predicted"/>